<dbReference type="SUPFAM" id="SSF81901">
    <property type="entry name" value="HCP-like"/>
    <property type="match status" value="1"/>
</dbReference>
<dbReference type="InterPro" id="IPR011990">
    <property type="entry name" value="TPR-like_helical_dom_sf"/>
</dbReference>
<comment type="subcellular location">
    <subcellularLocation>
        <location evidence="10">Cytoplasm</location>
        <location evidence="10">Cytoskeleton</location>
    </subcellularLocation>
</comment>
<comment type="similarity">
    <text evidence="1 9">Belongs to the Arg-specific ADP-ribosyltransferase family.</text>
</comment>
<evidence type="ECO:0000313" key="11">
    <source>
        <dbReference type="EMBL" id="CAF1461560.1"/>
    </source>
</evidence>
<dbReference type="GO" id="GO:0005871">
    <property type="term" value="C:kinesin complex"/>
    <property type="evidence" value="ECO:0007669"/>
    <property type="project" value="UniProtKB-UniRule"/>
</dbReference>
<dbReference type="EC" id="2.4.2.31" evidence="9"/>
<dbReference type="Pfam" id="PF00515">
    <property type="entry name" value="TPR_1"/>
    <property type="match status" value="1"/>
</dbReference>
<evidence type="ECO:0000256" key="6">
    <source>
        <dbReference type="ARBA" id="ARBA00022803"/>
    </source>
</evidence>
<dbReference type="EMBL" id="CAJNOM010000481">
    <property type="protein sequence ID" value="CAF1461560.1"/>
    <property type="molecule type" value="Genomic_DNA"/>
</dbReference>
<evidence type="ECO:0000256" key="2">
    <source>
        <dbReference type="ARBA" id="ARBA00022676"/>
    </source>
</evidence>
<comment type="caution">
    <text evidence="11">The sequence shown here is derived from an EMBL/GenBank/DDBJ whole genome shotgun (WGS) entry which is preliminary data.</text>
</comment>
<dbReference type="SMART" id="SM00028">
    <property type="entry name" value="TPR"/>
    <property type="match status" value="10"/>
</dbReference>
<feature type="repeat" description="TPR" evidence="8">
    <location>
        <begin position="694"/>
        <end position="727"/>
    </location>
</feature>
<keyword evidence="10" id="KW-0963">Cytoplasm</keyword>
<keyword evidence="9" id="KW-0521">NADP</keyword>
<dbReference type="GO" id="GO:0016779">
    <property type="term" value="F:nucleotidyltransferase activity"/>
    <property type="evidence" value="ECO:0007669"/>
    <property type="project" value="UniProtKB-KW"/>
</dbReference>
<proteinExistence type="inferred from homology"/>
<dbReference type="AlphaFoldDB" id="A0A815QBA6"/>
<feature type="repeat" description="TPR" evidence="8">
    <location>
        <begin position="568"/>
        <end position="601"/>
    </location>
</feature>
<dbReference type="InterPro" id="IPR019734">
    <property type="entry name" value="TPR_rpt"/>
</dbReference>
<evidence type="ECO:0000256" key="3">
    <source>
        <dbReference type="ARBA" id="ARBA00022679"/>
    </source>
</evidence>
<keyword evidence="4" id="KW-0548">Nucleotidyltransferase</keyword>
<dbReference type="Pfam" id="PF01129">
    <property type="entry name" value="ART"/>
    <property type="match status" value="1"/>
</dbReference>
<protein>
    <recommendedName>
        <fullName evidence="9 10">Multifunctional fusion protein</fullName>
    </recommendedName>
    <domain>
        <recommendedName>
            <fullName evidence="9">NAD(P)(+)--arginine ADP-ribosyltransferase</fullName>
            <ecNumber evidence="9">2.4.2.31</ecNumber>
        </recommendedName>
        <alternativeName>
            <fullName evidence="9">Mono(ADP-ribosyl)transferase</fullName>
        </alternativeName>
    </domain>
    <domain>
        <recommendedName>
            <fullName evidence="10">Kinesin light chain</fullName>
        </recommendedName>
    </domain>
</protein>
<dbReference type="PRINTS" id="PR00381">
    <property type="entry name" value="KINESINLIGHT"/>
</dbReference>
<dbReference type="PANTHER" id="PTHR45641:SF1">
    <property type="entry name" value="AAA+ ATPASE DOMAIN-CONTAINING PROTEIN"/>
    <property type="match status" value="1"/>
</dbReference>
<dbReference type="Gene3D" id="1.25.40.10">
    <property type="entry name" value="Tetratricopeptide repeat domain"/>
    <property type="match status" value="3"/>
</dbReference>
<comment type="subunit">
    <text evidence="10">Oligomeric complex composed of two heavy chains and two light chains.</text>
</comment>
<evidence type="ECO:0000256" key="10">
    <source>
        <dbReference type="RuleBase" id="RU367020"/>
    </source>
</evidence>
<keyword evidence="5" id="KW-0677">Repeat</keyword>
<gene>
    <name evidence="11" type="ORF">QVE165_LOCUS40976</name>
</gene>
<keyword evidence="10" id="KW-0206">Cytoskeleton</keyword>
<keyword evidence="10" id="KW-0493">Microtubule</keyword>
<comment type="function">
    <text evidence="10">Kinesin is a microtubule-associated force-producing protein that play a role in organelle transport.</text>
</comment>
<dbReference type="PANTHER" id="PTHR45641">
    <property type="entry name" value="TETRATRICOPEPTIDE REPEAT PROTEIN (AFU_ORTHOLOGUE AFUA_6G03870)"/>
    <property type="match status" value="1"/>
</dbReference>
<keyword evidence="10" id="KW-0505">Motor protein</keyword>
<accession>A0A815QBA6</accession>
<dbReference type="InterPro" id="IPR000768">
    <property type="entry name" value="ART"/>
</dbReference>
<dbReference type="SUPFAM" id="SSF48452">
    <property type="entry name" value="TPR-like"/>
    <property type="match status" value="2"/>
</dbReference>
<comment type="similarity">
    <text evidence="10">Belongs to the kinesin light chain family.</text>
</comment>
<organism evidence="11 12">
    <name type="scientific">Adineta steineri</name>
    <dbReference type="NCBI Taxonomy" id="433720"/>
    <lineage>
        <taxon>Eukaryota</taxon>
        <taxon>Metazoa</taxon>
        <taxon>Spiralia</taxon>
        <taxon>Gnathifera</taxon>
        <taxon>Rotifera</taxon>
        <taxon>Eurotatoria</taxon>
        <taxon>Bdelloidea</taxon>
        <taxon>Adinetida</taxon>
        <taxon>Adinetidae</taxon>
        <taxon>Adineta</taxon>
    </lineage>
</organism>
<evidence type="ECO:0000256" key="8">
    <source>
        <dbReference type="PROSITE-ProRule" id="PRU00339"/>
    </source>
</evidence>
<keyword evidence="9" id="KW-0520">NAD</keyword>
<dbReference type="PROSITE" id="PS50293">
    <property type="entry name" value="TPR_REGION"/>
    <property type="match status" value="3"/>
</dbReference>
<dbReference type="GO" id="GO:0005874">
    <property type="term" value="C:microtubule"/>
    <property type="evidence" value="ECO:0007669"/>
    <property type="project" value="UniProtKB-UniRule"/>
</dbReference>
<comment type="catalytic activity">
    <reaction evidence="7 9">
        <text>L-arginyl-[protein] + NAD(+) = N(omega)-(ADP-D-ribosyl)-L-arginyl-[protein] + nicotinamide + H(+)</text>
        <dbReference type="Rhea" id="RHEA:19149"/>
        <dbReference type="Rhea" id="RHEA-COMP:10532"/>
        <dbReference type="Rhea" id="RHEA-COMP:15087"/>
        <dbReference type="ChEBI" id="CHEBI:15378"/>
        <dbReference type="ChEBI" id="CHEBI:17154"/>
        <dbReference type="ChEBI" id="CHEBI:29965"/>
        <dbReference type="ChEBI" id="CHEBI:57540"/>
        <dbReference type="ChEBI" id="CHEBI:142554"/>
        <dbReference type="EC" id="2.4.2.31"/>
    </reaction>
</comment>
<dbReference type="GO" id="GO:0106274">
    <property type="term" value="F:NAD+-protein-arginine ADP-ribosyltransferase activity"/>
    <property type="evidence" value="ECO:0007669"/>
    <property type="project" value="UniProtKB-EC"/>
</dbReference>
<keyword evidence="6 8" id="KW-0802">TPR repeat</keyword>
<dbReference type="PROSITE" id="PS50005">
    <property type="entry name" value="TPR"/>
    <property type="match status" value="7"/>
</dbReference>
<dbReference type="PROSITE" id="PS51996">
    <property type="entry name" value="TR_MART"/>
    <property type="match status" value="1"/>
</dbReference>
<feature type="repeat" description="TPR" evidence="8">
    <location>
        <begin position="610"/>
        <end position="643"/>
    </location>
</feature>
<keyword evidence="3 9" id="KW-0808">Transferase</keyword>
<name>A0A815QBA6_9BILA</name>
<evidence type="ECO:0000256" key="7">
    <source>
        <dbReference type="ARBA" id="ARBA00047597"/>
    </source>
</evidence>
<evidence type="ECO:0000256" key="5">
    <source>
        <dbReference type="ARBA" id="ARBA00022737"/>
    </source>
</evidence>
<feature type="repeat" description="TPR" evidence="8">
    <location>
        <begin position="403"/>
        <end position="436"/>
    </location>
</feature>
<feature type="repeat" description="TPR" evidence="8">
    <location>
        <begin position="652"/>
        <end position="685"/>
    </location>
</feature>
<dbReference type="Pfam" id="PF13424">
    <property type="entry name" value="TPR_12"/>
    <property type="match status" value="4"/>
</dbReference>
<sequence>MSIINDIPQLDGVYIFNDIETLHEEWTKKWQKIKSVHTNIDDICQGLQLDIKQYHQDSIAMSFITADEMASTDNLNQLEPTFMYTQIFKDILLDMEHGEQAIKNFIAYCRDYDCVSLTIINRFEKEYHDQLAILWYTFPSNIYGMLNYALRTLDANIIINMGFFLRDVHKQIQQLYEQQVSIYGRETFMVYRGQGLMQSDFEKLQKTKGGLMSFSNFVSTSTNKEVSLGFAQPASTEPNKVGILFIMSIDPCIKSAPFASIKEMSYYKDEDEVLFSMNTVFRVGAIKQIDNINQLYQVELQLTSDDDQQLRLLTDRIREEAGGNTGWERLGKLLITVGQFNKAEELYNVLLKQTSDQGEKAFYYNQLGGVHLNQRDYEKAIWYNEKGLEICQKTLPSNHPSLATSYNNIGLAYHCMGEYPKALSSHAKAHEMYKKTLPSNHPSLAQSYNNIAAVYDSMKEYSNALSLHEKAVEIRQKSLPSNHPDLAASYNNIGGVMGEYSKALSYHEKAHEMYKKTLPSNHPSLAQSYNNIGTVYQSMGEYSKALSFLEKTLEIEEKILPSNHPDLATSYNNIGGVYDTMRKYSEALSSHEKALEIYLKTLPSNHPLLAISYSNIGSVYYSTKDYSRALSFYKKALEIQEKILPSNHPDLATSYNNIGGVYNTMRKYSEALPSHEKALEIYLKTLPSNHPLLATSYNNIGTVYCSTKDYSKALPYYERALNIWQRALPPNHPHIKSVKESIEVVKRIIQNK</sequence>
<keyword evidence="12" id="KW-1185">Reference proteome</keyword>
<evidence type="ECO:0000256" key="1">
    <source>
        <dbReference type="ARBA" id="ARBA00009558"/>
    </source>
</evidence>
<evidence type="ECO:0000256" key="4">
    <source>
        <dbReference type="ARBA" id="ARBA00022695"/>
    </source>
</evidence>
<dbReference type="Gene3D" id="3.90.176.10">
    <property type="entry name" value="Toxin ADP-ribosyltransferase, Chain A, domain 1"/>
    <property type="match status" value="1"/>
</dbReference>
<reference evidence="11" key="1">
    <citation type="submission" date="2021-02" db="EMBL/GenBank/DDBJ databases">
        <authorList>
            <person name="Nowell W R."/>
        </authorList>
    </citation>
    <scope>NUCLEOTIDE SEQUENCE</scope>
</reference>
<dbReference type="OrthoDB" id="7103806at2759"/>
<dbReference type="SUPFAM" id="SSF56399">
    <property type="entry name" value="ADP-ribosylation"/>
    <property type="match status" value="1"/>
</dbReference>
<evidence type="ECO:0000256" key="9">
    <source>
        <dbReference type="RuleBase" id="RU361228"/>
    </source>
</evidence>
<dbReference type="Proteomes" id="UP000663832">
    <property type="component" value="Unassembled WGS sequence"/>
</dbReference>
<evidence type="ECO:0000313" key="12">
    <source>
        <dbReference type="Proteomes" id="UP000663832"/>
    </source>
</evidence>
<feature type="repeat" description="TPR" evidence="8">
    <location>
        <begin position="445"/>
        <end position="478"/>
    </location>
</feature>
<feature type="repeat" description="TPR" evidence="8">
    <location>
        <begin position="526"/>
        <end position="559"/>
    </location>
</feature>
<keyword evidence="2 9" id="KW-0328">Glycosyltransferase</keyword>